<keyword evidence="10 12" id="KW-0472">Membrane</keyword>
<dbReference type="RefSeq" id="WP_317994947.1">
    <property type="nucleotide sequence ID" value="NZ_AP025523.1"/>
</dbReference>
<evidence type="ECO:0000256" key="4">
    <source>
        <dbReference type="ARBA" id="ARBA00022531"/>
    </source>
</evidence>
<evidence type="ECO:0000256" key="9">
    <source>
        <dbReference type="ARBA" id="ARBA00022991"/>
    </source>
</evidence>
<evidence type="ECO:0000256" key="3">
    <source>
        <dbReference type="ARBA" id="ARBA00022494"/>
    </source>
</evidence>
<dbReference type="InterPro" id="IPR055265">
    <property type="entry name" value="Photo_RC_L/M_CS"/>
</dbReference>
<name>A0AAN2CAH1_UNVUL</name>
<dbReference type="InterPro" id="IPR036854">
    <property type="entry name" value="Photo_II_D1/D2_sf"/>
</dbReference>
<evidence type="ECO:0000256" key="11">
    <source>
        <dbReference type="RuleBase" id="RU004331"/>
    </source>
</evidence>
<feature type="transmembrane region" description="Helical" evidence="12">
    <location>
        <begin position="88"/>
        <end position="106"/>
    </location>
</feature>
<keyword evidence="8 12" id="KW-1133">Transmembrane helix</keyword>
<dbReference type="AlphaFoldDB" id="A0AAN2CAH1"/>
<evidence type="ECO:0000313" key="13">
    <source>
        <dbReference type="EMBL" id="BDE07349.1"/>
    </source>
</evidence>
<proteinExistence type="inferred from homology"/>
<keyword evidence="5 12" id="KW-0812">Transmembrane</keyword>
<dbReference type="GO" id="GO:0016168">
    <property type="term" value="F:chlorophyll binding"/>
    <property type="evidence" value="ECO:0007669"/>
    <property type="project" value="UniProtKB-KW"/>
</dbReference>
<dbReference type="Proteomes" id="UP001317532">
    <property type="component" value="Chromosome"/>
</dbReference>
<dbReference type="PRINTS" id="PR00256">
    <property type="entry name" value="REACTNCENTRE"/>
</dbReference>
<organism evidence="13 14">
    <name type="scientific">Vulcanimicrobium alpinum</name>
    <dbReference type="NCBI Taxonomy" id="3016050"/>
    <lineage>
        <taxon>Bacteria</taxon>
        <taxon>Bacillati</taxon>
        <taxon>Vulcanimicrobiota</taxon>
        <taxon>Vulcanimicrobiia</taxon>
        <taxon>Vulcanimicrobiales</taxon>
        <taxon>Vulcanimicrobiaceae</taxon>
        <taxon>Vulcanimicrobium</taxon>
    </lineage>
</organism>
<evidence type="ECO:0000256" key="7">
    <source>
        <dbReference type="ARBA" id="ARBA00022842"/>
    </source>
</evidence>
<evidence type="ECO:0000256" key="5">
    <source>
        <dbReference type="ARBA" id="ARBA00022692"/>
    </source>
</evidence>
<feature type="transmembrane region" description="Helical" evidence="12">
    <location>
        <begin position="118"/>
        <end position="138"/>
    </location>
</feature>
<keyword evidence="6" id="KW-0479">Metal-binding</keyword>
<evidence type="ECO:0000256" key="2">
    <source>
        <dbReference type="ARBA" id="ARBA00008204"/>
    </source>
</evidence>
<comment type="similarity">
    <text evidence="2 11">Belongs to the reaction center PufL/M/PsbA/D family.</text>
</comment>
<keyword evidence="3" id="KW-0148">Chlorophyll</keyword>
<dbReference type="InterPro" id="IPR000484">
    <property type="entry name" value="Photo_RC_L/M"/>
</dbReference>
<dbReference type="KEGG" id="vab:WPS_26250"/>
<keyword evidence="4" id="KW-0602">Photosynthesis</keyword>
<dbReference type="SUPFAM" id="SSF81483">
    <property type="entry name" value="Bacterial photosystem II reaction centre, L and M subunits"/>
    <property type="match status" value="1"/>
</dbReference>
<dbReference type="Gene3D" id="1.20.85.10">
    <property type="entry name" value="Photosystem II protein D1-like"/>
    <property type="match status" value="2"/>
</dbReference>
<evidence type="ECO:0000313" key="14">
    <source>
        <dbReference type="Proteomes" id="UP001317532"/>
    </source>
</evidence>
<sequence>MLEWESVYRKPGGTFLAGLLGRDPFDFWFGRFYVGLWGVVAVLTAALGTGVLFLAVVLQGDLDLVRANVHPPQRDVGLGFAHSFLNGGAWQAVVILATIAFVAWALREVDICRKLEMGYHVPAMFSLAISAWVSLQIIRPVLMGCWCEGFDLSYSSHLTWVSNTGFRYMNWYLNPFHAWAVLGFFLTAMILAMHGSAILGTYNTDKNPRKEMLREDNFWRDYIAYSIGEYGIHRLGLYLAVFTLAMSDLCILTSGTLVQDWVDFWRWNIPPWIH</sequence>
<keyword evidence="14" id="KW-1185">Reference proteome</keyword>
<evidence type="ECO:0000256" key="8">
    <source>
        <dbReference type="ARBA" id="ARBA00022989"/>
    </source>
</evidence>
<feature type="transmembrane region" description="Helical" evidence="12">
    <location>
        <begin position="176"/>
        <end position="202"/>
    </location>
</feature>
<evidence type="ECO:0000256" key="12">
    <source>
        <dbReference type="SAM" id="Phobius"/>
    </source>
</evidence>
<accession>A0AAN2CAH1</accession>
<dbReference type="GO" id="GO:0016020">
    <property type="term" value="C:membrane"/>
    <property type="evidence" value="ECO:0007669"/>
    <property type="project" value="UniProtKB-SubCell"/>
</dbReference>
<dbReference type="GO" id="GO:0009772">
    <property type="term" value="P:photosynthetic electron transport in photosystem II"/>
    <property type="evidence" value="ECO:0007669"/>
    <property type="project" value="InterPro"/>
</dbReference>
<dbReference type="Pfam" id="PF00124">
    <property type="entry name" value="Photo_RC"/>
    <property type="match status" value="1"/>
</dbReference>
<evidence type="ECO:0000256" key="10">
    <source>
        <dbReference type="ARBA" id="ARBA00023136"/>
    </source>
</evidence>
<reference evidence="13 14" key="1">
    <citation type="journal article" date="2022" name="ISME Commun">
        <title>Vulcanimicrobium alpinus gen. nov. sp. nov., the first cultivated representative of the candidate phylum 'Eremiobacterota', is a metabolically versatile aerobic anoxygenic phototroph.</title>
        <authorList>
            <person name="Yabe S."/>
            <person name="Muto K."/>
            <person name="Abe K."/>
            <person name="Yokota A."/>
            <person name="Staudigel H."/>
            <person name="Tebo B.M."/>
        </authorList>
    </citation>
    <scope>NUCLEOTIDE SEQUENCE [LARGE SCALE GENOMIC DNA]</scope>
    <source>
        <strain evidence="13 14">WC8-2</strain>
    </source>
</reference>
<evidence type="ECO:0000256" key="6">
    <source>
        <dbReference type="ARBA" id="ARBA00022723"/>
    </source>
</evidence>
<dbReference type="EMBL" id="AP025523">
    <property type="protein sequence ID" value="BDE07349.1"/>
    <property type="molecule type" value="Genomic_DNA"/>
</dbReference>
<evidence type="ECO:0000256" key="1">
    <source>
        <dbReference type="ARBA" id="ARBA00004141"/>
    </source>
</evidence>
<feature type="transmembrane region" description="Helical" evidence="12">
    <location>
        <begin position="32"/>
        <end position="58"/>
    </location>
</feature>
<dbReference type="GO" id="GO:0046872">
    <property type="term" value="F:metal ion binding"/>
    <property type="evidence" value="ECO:0007669"/>
    <property type="project" value="UniProtKB-KW"/>
</dbReference>
<dbReference type="PROSITE" id="PS00244">
    <property type="entry name" value="REACTION_CENTER"/>
    <property type="match status" value="1"/>
</dbReference>
<protein>
    <submittedName>
        <fullName evidence="13">Reaction center protein L chain</fullName>
    </submittedName>
</protein>
<comment type="subcellular location">
    <subcellularLocation>
        <location evidence="1">Membrane</location>
        <topology evidence="1">Multi-pass membrane protein</topology>
    </subcellularLocation>
</comment>
<feature type="transmembrane region" description="Helical" evidence="12">
    <location>
        <begin position="235"/>
        <end position="258"/>
    </location>
</feature>
<keyword evidence="9" id="KW-0157">Chromophore</keyword>
<gene>
    <name evidence="13" type="primary">pufL</name>
    <name evidence="13" type="ORF">WPS_26250</name>
</gene>
<keyword evidence="7" id="KW-0460">Magnesium</keyword>